<dbReference type="InterPro" id="IPR002105">
    <property type="entry name" value="Dockerin_1_rpt"/>
</dbReference>
<dbReference type="Pfam" id="PF07532">
    <property type="entry name" value="Big_4"/>
    <property type="match status" value="1"/>
</dbReference>
<evidence type="ECO:0000313" key="7">
    <source>
        <dbReference type="EMBL" id="UJF31414.1"/>
    </source>
</evidence>
<evidence type="ECO:0000256" key="5">
    <source>
        <dbReference type="SAM" id="SignalP"/>
    </source>
</evidence>
<dbReference type="PROSITE" id="PS51766">
    <property type="entry name" value="DOCKERIN"/>
    <property type="match status" value="1"/>
</dbReference>
<feature type="signal peptide" evidence="5">
    <location>
        <begin position="1"/>
        <end position="23"/>
    </location>
</feature>
<dbReference type="SUPFAM" id="SSF63446">
    <property type="entry name" value="Type I dockerin domain"/>
    <property type="match status" value="1"/>
</dbReference>
<dbReference type="Pfam" id="PF00404">
    <property type="entry name" value="Dockerin_1"/>
    <property type="match status" value="1"/>
</dbReference>
<dbReference type="InterPro" id="IPR008965">
    <property type="entry name" value="CBM2/CBM3_carb-bd_dom_sf"/>
</dbReference>
<dbReference type="RefSeq" id="WP_235117760.1">
    <property type="nucleotide sequence ID" value="NZ_CP090978.1"/>
</dbReference>
<dbReference type="Gene3D" id="1.20.1270.90">
    <property type="entry name" value="AF1782-like"/>
    <property type="match status" value="1"/>
</dbReference>
<proteinExistence type="inferred from homology"/>
<dbReference type="SUPFAM" id="SSF49899">
    <property type="entry name" value="Concanavalin A-like lectins/glucanases"/>
    <property type="match status" value="1"/>
</dbReference>
<name>A0ABY3SBP2_9BACL</name>
<sequence>MKRFSALVLAGIMLLGYSPGGISAVKAAEVRSGSALAAASLATTAESANLLAHYPLLEDLKDTSGNGKDGEAVGNVTFSDGLTLPGGTNSSTNYVKLPDGLFDNQNSVTISSWIKSNTPSGNYSALFFGTKANASKVPENYWLFNPTNPSGKFKSVFTNSVSSSAPWGMEVGVTATDTTVNRGVWAHYTTVISPTSITGYMNGTKIGTVSKTRTTSDFGTGLNAYIGRSNYLNDYTFAGSFQDLRIYGEAMDDNGVAAIYKDAHKMMSLQLAEKSLSLGDTSSVTSNLTLPSTGSNGTSITWSSSNEEAVSNTGVVTLSNVEQTVTLTAVISLDGSQVTKDFTVVLVSAEHVTQIIADKLYIPYVLTQADQLPSSIEGASITWSSSDSSIIGNDGSMNPPAAGMAEVDLTAAVTFAGKQVTKDFHVQVMESSPSFILSYTRSGSSVVTDALHLGYSADGSDYTALNNNTGVLFAKADYADGIVGVTKKLVHPYVFRMKDGTFGVVGSRYNTAGSQTDAEKSSVLLFTSPDLVTFTEAGLVSLQTDKTVTAPVCEFDASALEYRIEWKDADGISYFNTTKDFVTVSQPASGSKIAVKQASASIASALPVDSLPVTKAEAKVITNKLAKVMNTAVSGLDIEVQSDNGLTFDELSSKKVTASYNDGSTAEKAVNWNQDQFNQIDFSQPGVYTVGGTVKQTAYPKDMIPQYADPNVLLYNGKYYFIATNENGQMNLNMREADTILGLKDAASTTIWSANASGDMSGSIWAPELHIVGQDLYIFFAAGSPAAWNTVQSRVMKLKTGGNPMSPSDWETPVRVLNKDGSYLYTGGITLDMTYFEQNGESYLIWAQRLIGSPNGSSDLYIAKTSEQQPWKLTTDPVRISRPEYGWERWTTEVDEGPFVLQHGNQVFVTFSASGVNTTYSIGLLSANKDSDLLNPASWTKLPYPLLNSESVPGEYGPGHNSYTVDEDGNTVNIYHTIPASGGKRNMNARRVHWAADGTPVLDMVPEREILPANQTVTATITVTDSGEGVASHAGLHGTDSVNGGQPFELTYGLSNVDGDVYAEDVTVSYNAEQVEFIGAESLRDHVKIAAVSEQATSQGQVRIIAALIGEDRTVNGDAIRLNWKAKELASDAAATISLSQVVIADGLGAETELSGQSHVVQIHALDKSRLSALLAEAQVKHDAAIEGTEAGQYPAGSKAALQVAIDRAKAVAENPEATQQQVEQAVTDLTAALQTFIDSVHHTQPGDTNGDGRYSVGDLAIVAAAYGKTLDDPNWSEYQKGDLNQDGKIDIEDLAAMARKILE</sequence>
<dbReference type="SUPFAM" id="SSF75005">
    <property type="entry name" value="Arabinanase/levansucrase/invertase"/>
    <property type="match status" value="1"/>
</dbReference>
<evidence type="ECO:0000256" key="2">
    <source>
        <dbReference type="ARBA" id="ARBA00022729"/>
    </source>
</evidence>
<feature type="chain" id="PRO_5045110152" evidence="5">
    <location>
        <begin position="24"/>
        <end position="1304"/>
    </location>
</feature>
<dbReference type="InterPro" id="IPR018247">
    <property type="entry name" value="EF_Hand_1_Ca_BS"/>
</dbReference>
<dbReference type="Pfam" id="PF13385">
    <property type="entry name" value="Laminin_G_3"/>
    <property type="match status" value="1"/>
</dbReference>
<dbReference type="Pfam" id="PF20578">
    <property type="entry name" value="aBig_2"/>
    <property type="match status" value="2"/>
</dbReference>
<dbReference type="InterPro" id="IPR016134">
    <property type="entry name" value="Dockerin_dom"/>
</dbReference>
<dbReference type="InterPro" id="IPR023296">
    <property type="entry name" value="Glyco_hydro_beta-prop_sf"/>
</dbReference>
<gene>
    <name evidence="7" type="ORF">L0M14_16430</name>
</gene>
<evidence type="ECO:0000259" key="6">
    <source>
        <dbReference type="PROSITE" id="PS51766"/>
    </source>
</evidence>
<dbReference type="CDD" id="cd08547">
    <property type="entry name" value="Type_II_cohesin"/>
    <property type="match status" value="1"/>
</dbReference>
<dbReference type="InterPro" id="IPR013320">
    <property type="entry name" value="ConA-like_dom_sf"/>
</dbReference>
<evidence type="ECO:0000256" key="3">
    <source>
        <dbReference type="ARBA" id="ARBA00022801"/>
    </source>
</evidence>
<feature type="domain" description="Dockerin" evidence="6">
    <location>
        <begin position="1242"/>
        <end position="1304"/>
    </location>
</feature>
<dbReference type="PANTHER" id="PTHR43817:SF1">
    <property type="entry name" value="HYDROLASE, FAMILY 43, PUTATIVE (AFU_ORTHOLOGUE AFUA_3G01660)-RELATED"/>
    <property type="match status" value="1"/>
</dbReference>
<keyword evidence="4" id="KW-0326">Glycosidase</keyword>
<dbReference type="InterPro" id="IPR046780">
    <property type="entry name" value="aBig_2"/>
</dbReference>
<dbReference type="InterPro" id="IPR036439">
    <property type="entry name" value="Dockerin_dom_sf"/>
</dbReference>
<evidence type="ECO:0000313" key="8">
    <source>
        <dbReference type="Proteomes" id="UP001649230"/>
    </source>
</evidence>
<accession>A0ABY3SBP2</accession>
<keyword evidence="2 5" id="KW-0732">Signal</keyword>
<dbReference type="Gene3D" id="1.10.1330.10">
    <property type="entry name" value="Dockerin domain"/>
    <property type="match status" value="1"/>
</dbReference>
<dbReference type="Gene3D" id="2.60.40.680">
    <property type="match status" value="1"/>
</dbReference>
<protein>
    <submittedName>
        <fullName evidence="7">Family 43 glycosylhydrolase</fullName>
    </submittedName>
</protein>
<dbReference type="EMBL" id="CP090978">
    <property type="protein sequence ID" value="UJF31414.1"/>
    <property type="molecule type" value="Genomic_DNA"/>
</dbReference>
<dbReference type="Pfam" id="PF04616">
    <property type="entry name" value="Glyco_hydro_43"/>
    <property type="match status" value="1"/>
</dbReference>
<dbReference type="Proteomes" id="UP001649230">
    <property type="component" value="Chromosome"/>
</dbReference>
<evidence type="ECO:0000256" key="1">
    <source>
        <dbReference type="ARBA" id="ARBA00009865"/>
    </source>
</evidence>
<evidence type="ECO:0000256" key="4">
    <source>
        <dbReference type="ARBA" id="ARBA00023295"/>
    </source>
</evidence>
<comment type="similarity">
    <text evidence="1">Belongs to the glycosyl hydrolase 43 family.</text>
</comment>
<keyword evidence="8" id="KW-1185">Reference proteome</keyword>
<dbReference type="CDD" id="cd18818">
    <property type="entry name" value="GH43_GbtXyl43B-like"/>
    <property type="match status" value="1"/>
</dbReference>
<dbReference type="InterPro" id="IPR011081">
    <property type="entry name" value="Big_4"/>
</dbReference>
<dbReference type="InterPro" id="IPR006710">
    <property type="entry name" value="Glyco_hydro_43"/>
</dbReference>
<reference evidence="7 8" key="1">
    <citation type="journal article" date="2024" name="Int. J. Syst. Evol. Microbiol.">
        <title>Paenibacillus hexagrammi sp. nov., a novel bacterium isolated from the gut content of Hexagrammos agrammus.</title>
        <authorList>
            <person name="Jung H.K."/>
            <person name="Kim D.G."/>
            <person name="Zin H."/>
            <person name="Park J."/>
            <person name="Jung H."/>
            <person name="Kim Y.O."/>
            <person name="Kong H.J."/>
            <person name="Kim J.W."/>
            <person name="Kim Y.S."/>
        </authorList>
    </citation>
    <scope>NUCLEOTIDE SEQUENCE [LARGE SCALE GENOMIC DNA]</scope>
    <source>
        <strain evidence="7 8">YPD9-1</strain>
    </source>
</reference>
<dbReference type="PROSITE" id="PS00018">
    <property type="entry name" value="EF_HAND_1"/>
    <property type="match status" value="1"/>
</dbReference>
<organism evidence="7 8">
    <name type="scientific">Paenibacillus hexagrammi</name>
    <dbReference type="NCBI Taxonomy" id="2908839"/>
    <lineage>
        <taxon>Bacteria</taxon>
        <taxon>Bacillati</taxon>
        <taxon>Bacillota</taxon>
        <taxon>Bacilli</taxon>
        <taxon>Bacillales</taxon>
        <taxon>Paenibacillaceae</taxon>
        <taxon>Paenibacillus</taxon>
    </lineage>
</organism>
<dbReference type="PANTHER" id="PTHR43817">
    <property type="entry name" value="GLYCOSYL HYDROLASE"/>
    <property type="match status" value="1"/>
</dbReference>
<dbReference type="Pfam" id="PF07554">
    <property type="entry name" value="FIVAR"/>
    <property type="match status" value="1"/>
</dbReference>
<dbReference type="CDD" id="cd14254">
    <property type="entry name" value="Dockerin_II"/>
    <property type="match status" value="1"/>
</dbReference>
<keyword evidence="3" id="KW-0378">Hydrolase</keyword>
<dbReference type="Gene3D" id="2.60.120.200">
    <property type="match status" value="1"/>
</dbReference>
<dbReference type="Gene3D" id="2.115.10.20">
    <property type="entry name" value="Glycosyl hydrolase domain, family 43"/>
    <property type="match status" value="1"/>
</dbReference>
<dbReference type="SUPFAM" id="SSF49384">
    <property type="entry name" value="Carbohydrate-binding domain"/>
    <property type="match status" value="1"/>
</dbReference>